<comment type="caution">
    <text evidence="1">The sequence shown here is derived from an EMBL/GenBank/DDBJ whole genome shotgun (WGS) entry which is preliminary data.</text>
</comment>
<dbReference type="EMBL" id="BKCJ010002185">
    <property type="protein sequence ID" value="GEU46844.1"/>
    <property type="molecule type" value="Genomic_DNA"/>
</dbReference>
<dbReference type="AlphaFoldDB" id="A0A6L2KG24"/>
<gene>
    <name evidence="1" type="ORF">Tci_018822</name>
</gene>
<name>A0A6L2KG24_TANCI</name>
<proteinExistence type="predicted"/>
<evidence type="ECO:0000313" key="1">
    <source>
        <dbReference type="EMBL" id="GEU46844.1"/>
    </source>
</evidence>
<accession>A0A6L2KG24</accession>
<reference evidence="1" key="1">
    <citation type="journal article" date="2019" name="Sci. Rep.">
        <title>Draft genome of Tanacetum cinerariifolium, the natural source of mosquito coil.</title>
        <authorList>
            <person name="Yamashiro T."/>
            <person name="Shiraishi A."/>
            <person name="Satake H."/>
            <person name="Nakayama K."/>
        </authorList>
    </citation>
    <scope>NUCLEOTIDE SEQUENCE</scope>
</reference>
<protein>
    <submittedName>
        <fullName evidence="1">Uncharacterized protein</fullName>
    </submittedName>
</protein>
<sequence length="126" mass="13761">MVIPNVDMDNDGFQTVVNKRKSGKTCSTNTYRSGVTVGKATWQPIKPKTTKAVDLPSSYFTSDTAKEGVLQVPTSSSNIPTSNPYDVLDDMESEEEVEVVFDETANFHVSAKPRDSIYTTSDGSKT</sequence>
<organism evidence="1">
    <name type="scientific">Tanacetum cinerariifolium</name>
    <name type="common">Dalmatian daisy</name>
    <name type="synonym">Chrysanthemum cinerariifolium</name>
    <dbReference type="NCBI Taxonomy" id="118510"/>
    <lineage>
        <taxon>Eukaryota</taxon>
        <taxon>Viridiplantae</taxon>
        <taxon>Streptophyta</taxon>
        <taxon>Embryophyta</taxon>
        <taxon>Tracheophyta</taxon>
        <taxon>Spermatophyta</taxon>
        <taxon>Magnoliopsida</taxon>
        <taxon>eudicotyledons</taxon>
        <taxon>Gunneridae</taxon>
        <taxon>Pentapetalae</taxon>
        <taxon>asterids</taxon>
        <taxon>campanulids</taxon>
        <taxon>Asterales</taxon>
        <taxon>Asteraceae</taxon>
        <taxon>Asteroideae</taxon>
        <taxon>Anthemideae</taxon>
        <taxon>Anthemidinae</taxon>
        <taxon>Tanacetum</taxon>
    </lineage>
</organism>